<organism evidence="1 2">
    <name type="scientific">Tulasnella calospora MUT 4182</name>
    <dbReference type="NCBI Taxonomy" id="1051891"/>
    <lineage>
        <taxon>Eukaryota</taxon>
        <taxon>Fungi</taxon>
        <taxon>Dikarya</taxon>
        <taxon>Basidiomycota</taxon>
        <taxon>Agaricomycotina</taxon>
        <taxon>Agaricomycetes</taxon>
        <taxon>Cantharellales</taxon>
        <taxon>Tulasnellaceae</taxon>
        <taxon>Tulasnella</taxon>
    </lineage>
</organism>
<dbReference type="Proteomes" id="UP000054248">
    <property type="component" value="Unassembled WGS sequence"/>
</dbReference>
<dbReference type="HOGENOM" id="CLU_957101_0_0_1"/>
<sequence length="291" mass="30645">MEANSMERFCKSNYLASLCQNLALPLVLAQLDNPAADSLQLDLFEAWAGSALTLVLVLDPALEAVQPSGDADRGQGPWRPAVLEVAALLDVELTDLATEVDVVDSTVAMTAADTEVVGVGLAMDTVRPDAAVEEATRNLARLPLLDTLAADPLAMNVVEGGRGVEPIAVALAVVHQVVAAVALVVDPTRARDLVRTLGDHILPILEGVLLRAGVAQGARAHLARAHLARGFAVAAEVLAAQETLRCRLAPALAVAIDVVVAALDYCLDEDTRDDPFLDSVYSIQNVKPLYD</sequence>
<evidence type="ECO:0000313" key="1">
    <source>
        <dbReference type="EMBL" id="KIO31046.1"/>
    </source>
</evidence>
<protein>
    <submittedName>
        <fullName evidence="1">Uncharacterized protein</fullName>
    </submittedName>
</protein>
<keyword evidence="2" id="KW-1185">Reference proteome</keyword>
<reference evidence="1 2" key="1">
    <citation type="submission" date="2014-04" db="EMBL/GenBank/DDBJ databases">
        <authorList>
            <consortium name="DOE Joint Genome Institute"/>
            <person name="Kuo A."/>
            <person name="Girlanda M."/>
            <person name="Perotto S."/>
            <person name="Kohler A."/>
            <person name="Nagy L.G."/>
            <person name="Floudas D."/>
            <person name="Copeland A."/>
            <person name="Barry K.W."/>
            <person name="Cichocki N."/>
            <person name="Veneault-Fourrey C."/>
            <person name="LaButti K."/>
            <person name="Lindquist E.A."/>
            <person name="Lipzen A."/>
            <person name="Lundell T."/>
            <person name="Morin E."/>
            <person name="Murat C."/>
            <person name="Sun H."/>
            <person name="Tunlid A."/>
            <person name="Henrissat B."/>
            <person name="Grigoriev I.V."/>
            <person name="Hibbett D.S."/>
            <person name="Martin F."/>
            <person name="Nordberg H.P."/>
            <person name="Cantor M.N."/>
            <person name="Hua S.X."/>
        </authorList>
    </citation>
    <scope>NUCLEOTIDE SEQUENCE [LARGE SCALE GENOMIC DNA]</scope>
    <source>
        <strain evidence="1 2">MUT 4182</strain>
    </source>
</reference>
<gene>
    <name evidence="1" type="ORF">M407DRAFT_241958</name>
</gene>
<accession>A0A0C3QR03</accession>
<proteinExistence type="predicted"/>
<dbReference type="AlphaFoldDB" id="A0A0C3QR03"/>
<reference evidence="2" key="2">
    <citation type="submission" date="2015-01" db="EMBL/GenBank/DDBJ databases">
        <title>Evolutionary Origins and Diversification of the Mycorrhizal Mutualists.</title>
        <authorList>
            <consortium name="DOE Joint Genome Institute"/>
            <consortium name="Mycorrhizal Genomics Consortium"/>
            <person name="Kohler A."/>
            <person name="Kuo A."/>
            <person name="Nagy L.G."/>
            <person name="Floudas D."/>
            <person name="Copeland A."/>
            <person name="Barry K.W."/>
            <person name="Cichocki N."/>
            <person name="Veneault-Fourrey C."/>
            <person name="LaButti K."/>
            <person name="Lindquist E.A."/>
            <person name="Lipzen A."/>
            <person name="Lundell T."/>
            <person name="Morin E."/>
            <person name="Murat C."/>
            <person name="Riley R."/>
            <person name="Ohm R."/>
            <person name="Sun H."/>
            <person name="Tunlid A."/>
            <person name="Henrissat B."/>
            <person name="Grigoriev I.V."/>
            <person name="Hibbett D.S."/>
            <person name="Martin F."/>
        </authorList>
    </citation>
    <scope>NUCLEOTIDE SEQUENCE [LARGE SCALE GENOMIC DNA]</scope>
    <source>
        <strain evidence="2">MUT 4182</strain>
    </source>
</reference>
<name>A0A0C3QR03_9AGAM</name>
<dbReference type="EMBL" id="KN822966">
    <property type="protein sequence ID" value="KIO31046.1"/>
    <property type="molecule type" value="Genomic_DNA"/>
</dbReference>
<evidence type="ECO:0000313" key="2">
    <source>
        <dbReference type="Proteomes" id="UP000054248"/>
    </source>
</evidence>